<evidence type="ECO:0000313" key="3">
    <source>
        <dbReference type="EMBL" id="MDR6841717.1"/>
    </source>
</evidence>
<sequence length="387" mass="42069">MNAALLLPAALAALAALLLPLLIHLARRSEQHPTDFAALRWLRQKPKPRHRIRFDEWPLLILRLLLLALLAVWLARPVLFGSASEAPWVAVMPGIDAVQARAAVDGKKARLHWLAPGFPALDQPPPTTASLPFASLLRQLDSELPAAVKLSVVVPEQLQGADAQRPQLSRVVEWKVLPGAMPAPKPLATPAPALSVRYSEDHREGLRYLHAATAAWQPSTTRTAFAAAPVAQALPAETRNLVWLASGPLPAAVNDWIRQGGTALLATETEYEFPATSSVYWRDEVGAPLVEGAALGRGRVLRFTRAFSPAAMPQLLQPEFPRNLRTLFATPAPVPARVAARDYTPITGGAPYAQPPRDLQPWLALLIAALLLVERWLATRRSRGSSP</sequence>
<comment type="caution">
    <text evidence="3">The sequence shown here is derived from an EMBL/GenBank/DDBJ whole genome shotgun (WGS) entry which is preliminary data.</text>
</comment>
<dbReference type="Proteomes" id="UP001254759">
    <property type="component" value="Unassembled WGS sequence"/>
</dbReference>
<organism evidence="3 4">
    <name type="scientific">Pseudoxanthomonas sacheonensis</name>
    <dbReference type="NCBI Taxonomy" id="443615"/>
    <lineage>
        <taxon>Bacteria</taxon>
        <taxon>Pseudomonadati</taxon>
        <taxon>Pseudomonadota</taxon>
        <taxon>Gammaproteobacteria</taxon>
        <taxon>Lysobacterales</taxon>
        <taxon>Lysobacteraceae</taxon>
        <taxon>Pseudoxanthomonas</taxon>
    </lineage>
</organism>
<dbReference type="Pfam" id="PF07584">
    <property type="entry name" value="BatA"/>
    <property type="match status" value="1"/>
</dbReference>
<evidence type="ECO:0000256" key="1">
    <source>
        <dbReference type="SAM" id="Phobius"/>
    </source>
</evidence>
<evidence type="ECO:0000259" key="2">
    <source>
        <dbReference type="Pfam" id="PF07584"/>
    </source>
</evidence>
<dbReference type="NCBIfam" id="TIGR02226">
    <property type="entry name" value="two_anch"/>
    <property type="match status" value="1"/>
</dbReference>
<name>A0ABU1RSF6_9GAMM</name>
<gene>
    <name evidence="3" type="ORF">J2W94_002002</name>
</gene>
<protein>
    <recommendedName>
        <fullName evidence="2">Aerotolerance regulator N-terminal domain-containing protein</fullName>
    </recommendedName>
</protein>
<reference evidence="3 4" key="1">
    <citation type="submission" date="2023-07" db="EMBL/GenBank/DDBJ databases">
        <title>Sorghum-associated microbial communities from plants grown in Nebraska, USA.</title>
        <authorList>
            <person name="Schachtman D."/>
        </authorList>
    </citation>
    <scope>NUCLEOTIDE SEQUENCE [LARGE SCALE GENOMIC DNA]</scope>
    <source>
        <strain evidence="3 4">BE107</strain>
    </source>
</reference>
<keyword evidence="4" id="KW-1185">Reference proteome</keyword>
<feature type="transmembrane region" description="Helical" evidence="1">
    <location>
        <begin position="57"/>
        <end position="75"/>
    </location>
</feature>
<evidence type="ECO:0000313" key="4">
    <source>
        <dbReference type="Proteomes" id="UP001254759"/>
    </source>
</evidence>
<dbReference type="EMBL" id="JAVDTT010000002">
    <property type="protein sequence ID" value="MDR6841717.1"/>
    <property type="molecule type" value="Genomic_DNA"/>
</dbReference>
<dbReference type="RefSeq" id="WP_310092760.1">
    <property type="nucleotide sequence ID" value="NZ_JAVDTT010000002.1"/>
</dbReference>
<keyword evidence="1" id="KW-1133">Transmembrane helix</keyword>
<keyword evidence="1" id="KW-0812">Transmembrane</keyword>
<dbReference type="PANTHER" id="PTHR37464:SF1">
    <property type="entry name" value="BLL2463 PROTEIN"/>
    <property type="match status" value="1"/>
</dbReference>
<dbReference type="InterPro" id="IPR024163">
    <property type="entry name" value="Aerotolerance_reg_N"/>
</dbReference>
<dbReference type="InterPro" id="IPR011933">
    <property type="entry name" value="Double_TM_dom"/>
</dbReference>
<proteinExistence type="predicted"/>
<keyword evidence="1" id="KW-0472">Membrane</keyword>
<dbReference type="PANTHER" id="PTHR37464">
    <property type="entry name" value="BLL2463 PROTEIN"/>
    <property type="match status" value="1"/>
</dbReference>
<accession>A0ABU1RSF6</accession>
<feature type="domain" description="Aerotolerance regulator N-terminal" evidence="2">
    <location>
        <begin position="5"/>
        <end position="77"/>
    </location>
</feature>